<reference evidence="3" key="1">
    <citation type="submission" date="2009-08" db="EMBL/GenBank/DDBJ databases">
        <authorList>
            <consortium name="US DOE Joint Genome Institute"/>
            <person name="Lucas S."/>
            <person name="Copeland A."/>
            <person name="Lapidus A."/>
            <person name="Glavina del Rio T."/>
            <person name="Dalin E."/>
            <person name="Tice H."/>
            <person name="Bruce D."/>
            <person name="Barry K."/>
            <person name="Pitluck S."/>
            <person name="Lowry S."/>
            <person name="Larimer F."/>
            <person name="Land M."/>
            <person name="Hauser L."/>
            <person name="Kyrpides N."/>
            <person name="Ivanova N."/>
            <person name="McMahon K.D."/>
            <person name="Hugenholtz P."/>
        </authorList>
    </citation>
    <scope>NUCLEOTIDE SEQUENCE</scope>
    <source>
        <strain evidence="3">UW-1</strain>
    </source>
</reference>
<proteinExistence type="predicted"/>
<dbReference type="KEGG" id="app:CAP2UW1_3670"/>
<feature type="region of interest" description="Disordered" evidence="1">
    <location>
        <begin position="152"/>
        <end position="197"/>
    </location>
</feature>
<reference evidence="3" key="2">
    <citation type="submission" date="2009-09" db="EMBL/GenBank/DDBJ databases">
        <title>Complete sequence of chromosome of Candidatus Accumulibacter phosphatis clade IIA str. UW-1.</title>
        <authorList>
            <consortium name="US DOE Joint Genome Institute"/>
            <person name="Martin H.G."/>
            <person name="Ivanova N."/>
            <person name="Kunin V."/>
            <person name="Warnecke F."/>
            <person name="Barry K."/>
            <person name="He S."/>
            <person name="Salamov A."/>
            <person name="Szeto E."/>
            <person name="Dalin E."/>
            <person name="Pangilinan J.L."/>
            <person name="Lapidus A."/>
            <person name="Lowry S."/>
            <person name="Kyrpides N.C."/>
            <person name="McMahon K.D."/>
            <person name="Hugenholtz P."/>
        </authorList>
    </citation>
    <scope>NUCLEOTIDE SEQUENCE [LARGE SCALE GENOMIC DNA]</scope>
    <source>
        <strain evidence="3">UW-1</strain>
    </source>
</reference>
<dbReference type="OrthoDB" id="9815939at2"/>
<dbReference type="STRING" id="522306.CAP2UW1_3670"/>
<evidence type="ECO:0000259" key="2">
    <source>
        <dbReference type="Pfam" id="PF19266"/>
    </source>
</evidence>
<accession>C7RKK3</accession>
<feature type="compositionally biased region" description="Polar residues" evidence="1">
    <location>
        <begin position="386"/>
        <end position="396"/>
    </location>
</feature>
<name>C7RKK3_ACCRE</name>
<dbReference type="Pfam" id="PF19266">
    <property type="entry name" value="CIS_tube"/>
    <property type="match status" value="1"/>
</dbReference>
<dbReference type="HOGENOM" id="CLU_665299_0_0_4"/>
<dbReference type="EMBL" id="CP001715">
    <property type="protein sequence ID" value="ACV36923.1"/>
    <property type="molecule type" value="Genomic_DNA"/>
</dbReference>
<organism evidence="3">
    <name type="scientific">Accumulibacter regalis</name>
    <dbReference type="NCBI Taxonomy" id="522306"/>
    <lineage>
        <taxon>Bacteria</taxon>
        <taxon>Pseudomonadati</taxon>
        <taxon>Pseudomonadota</taxon>
        <taxon>Betaproteobacteria</taxon>
        <taxon>Candidatus Accumulibacter</taxon>
    </lineage>
</organism>
<evidence type="ECO:0000313" key="3">
    <source>
        <dbReference type="EMBL" id="ACV36923.1"/>
    </source>
</evidence>
<feature type="domain" description="Contractile injection system tube protein N-terminal" evidence="2">
    <location>
        <begin position="5"/>
        <end position="152"/>
    </location>
</feature>
<feature type="region of interest" description="Disordered" evidence="1">
    <location>
        <begin position="272"/>
        <end position="291"/>
    </location>
</feature>
<evidence type="ECO:0000256" key="1">
    <source>
        <dbReference type="SAM" id="MobiDB-lite"/>
    </source>
</evidence>
<dbReference type="AlphaFoldDB" id="C7RKK3"/>
<dbReference type="InterPro" id="IPR045361">
    <property type="entry name" value="CIS_tube_prot_N"/>
</dbReference>
<dbReference type="eggNOG" id="COG1652">
    <property type="taxonomic scope" value="Bacteria"/>
</dbReference>
<sequence length="410" mass="41383">MSALVKARLAEIGSGERPTETPNTSVDVQFNPTTLRVQISNRTAGGTQAGAQARQRPGTGEMQVSFDLIFDTADEGSSEAGVSVLDRTATVERFVRPRGPRPGQEAPPRVLFEWGSFLVQGTMESANIDLDLFDANGVPLRAKVSVSIKGQDPRWTYTPAPANAAAAPGSSPARPGSGSALPAGSPGTQGNSQSPERIAQAMPGESLAQLAARNGFDPKAWRALAEGLSNPLQLTLGQEVPLPAGAGRGVAGGSNGQGADPAQAAASLPLVAAPDKPAGGSQALAPGSAGGIDPVRQGQALASQGGLGGAIAEVRSEAHQQGASRSLSAFGLTSGEVAGSADRPWGAGVPLRPRFGSARPAAHRDPTQPGWATAGKSPASGAAPVTTASVARSTISGDCGCRGRRARRNP</sequence>
<feature type="region of interest" description="Disordered" evidence="1">
    <location>
        <begin position="358"/>
        <end position="410"/>
    </location>
</feature>
<gene>
    <name evidence="3" type="ordered locus">CAP2UW1_3670</name>
</gene>
<feature type="compositionally biased region" description="Low complexity" evidence="1">
    <location>
        <begin position="159"/>
        <end position="186"/>
    </location>
</feature>
<protein>
    <recommendedName>
        <fullName evidence="2">Contractile injection system tube protein N-terminal domain-containing protein</fullName>
    </recommendedName>
</protein>